<evidence type="ECO:0000256" key="1">
    <source>
        <dbReference type="ARBA" id="ARBA00023157"/>
    </source>
</evidence>
<protein>
    <submittedName>
        <fullName evidence="6">Serine protease</fullName>
    </submittedName>
</protein>
<dbReference type="InterPro" id="IPR009003">
    <property type="entry name" value="Peptidase_S1_PA"/>
</dbReference>
<keyword evidence="2" id="KW-0720">Serine protease</keyword>
<dbReference type="SMART" id="SM00020">
    <property type="entry name" value="Tryp_SPc"/>
    <property type="match status" value="1"/>
</dbReference>
<dbReference type="GO" id="GO:0004252">
    <property type="term" value="F:serine-type endopeptidase activity"/>
    <property type="evidence" value="ECO:0007669"/>
    <property type="project" value="InterPro"/>
</dbReference>
<evidence type="ECO:0000256" key="4">
    <source>
        <dbReference type="SAM" id="SignalP"/>
    </source>
</evidence>
<dbReference type="PROSITE" id="PS00134">
    <property type="entry name" value="TRYPSIN_HIS"/>
    <property type="match status" value="1"/>
</dbReference>
<evidence type="ECO:0000313" key="6">
    <source>
        <dbReference type="EMBL" id="SQD77224.1"/>
    </source>
</evidence>
<accession>A0A330LJM0</accession>
<keyword evidence="1" id="KW-1015">Disulfide bond</keyword>
<dbReference type="InterPro" id="IPR051487">
    <property type="entry name" value="Ser/Thr_Proteases_Immune/Dev"/>
</dbReference>
<sequence>MILTKVITISGILSLSLSAYANDAITPYIVGGVDSKVLELPWQVYLEIDINGTIFACGGTLITDTWVVTAAHCLNEIDQVTVYSGDIDRTNSGNRSTNTVTNLFVHPDYEQANNTGDIALLKLSSPVALPALPIKLMSKALQGDADIEFDNEIWDNLVVSGWGRTSADREQSTNILQKTLVNGVGDYSCALSWGWSQLDANFICANAFERGSCNGDSGGPLIWQDKSAKSDDDRGYRLAGVVSFGHVDKCANYLYPDVYTEVSNYRDWIITTIDQIDDPGIYQAPESSFTQDIFFIEDVPQPSKSSGGGIGYSFLVLLTGLLLYRRKN</sequence>
<name>A0A330LJM0_9GAMM</name>
<dbReference type="EMBL" id="LS483250">
    <property type="protein sequence ID" value="SQD77224.1"/>
    <property type="molecule type" value="Genomic_DNA"/>
</dbReference>
<keyword evidence="4" id="KW-0732">Signal</keyword>
<feature type="signal peptide" evidence="4">
    <location>
        <begin position="1"/>
        <end position="21"/>
    </location>
</feature>
<dbReference type="InterPro" id="IPR001254">
    <property type="entry name" value="Trypsin_dom"/>
</dbReference>
<dbReference type="Pfam" id="PF00089">
    <property type="entry name" value="Trypsin"/>
    <property type="match status" value="1"/>
</dbReference>
<keyword evidence="3" id="KW-1133">Transmembrane helix</keyword>
<dbReference type="PROSITE" id="PS50240">
    <property type="entry name" value="TRYPSIN_DOM"/>
    <property type="match status" value="1"/>
</dbReference>
<keyword evidence="3" id="KW-0472">Membrane</keyword>
<dbReference type="RefSeq" id="WP_232011492.1">
    <property type="nucleotide sequence ID" value="NZ_LS483250.1"/>
</dbReference>
<keyword evidence="2 6" id="KW-0645">Protease</keyword>
<dbReference type="CDD" id="cd00190">
    <property type="entry name" value="Tryp_SPc"/>
    <property type="match status" value="1"/>
</dbReference>
<dbReference type="Gene3D" id="2.40.10.10">
    <property type="entry name" value="Trypsin-like serine proteases"/>
    <property type="match status" value="1"/>
</dbReference>
<dbReference type="InterPro" id="IPR043504">
    <property type="entry name" value="Peptidase_S1_PA_chymotrypsin"/>
</dbReference>
<dbReference type="PANTHER" id="PTHR24256">
    <property type="entry name" value="TRYPTASE-RELATED"/>
    <property type="match status" value="1"/>
</dbReference>
<dbReference type="Proteomes" id="UP000250163">
    <property type="component" value="Chromosome MORIYA"/>
</dbReference>
<dbReference type="SUPFAM" id="SSF50494">
    <property type="entry name" value="Trypsin-like serine proteases"/>
    <property type="match status" value="1"/>
</dbReference>
<proteinExistence type="predicted"/>
<dbReference type="FunFam" id="2.40.10.10:FF:000068">
    <property type="entry name" value="transmembrane protease serine 2"/>
    <property type="match status" value="1"/>
</dbReference>
<dbReference type="InterPro" id="IPR033116">
    <property type="entry name" value="TRYPSIN_SER"/>
</dbReference>
<evidence type="ECO:0000256" key="2">
    <source>
        <dbReference type="RuleBase" id="RU363034"/>
    </source>
</evidence>
<dbReference type="InterPro" id="IPR018114">
    <property type="entry name" value="TRYPSIN_HIS"/>
</dbReference>
<keyword evidence="2" id="KW-0378">Hydrolase</keyword>
<reference evidence="7" key="1">
    <citation type="submission" date="2018-05" db="EMBL/GenBank/DDBJ databases">
        <authorList>
            <person name="Cea G.-C."/>
            <person name="William W."/>
        </authorList>
    </citation>
    <scope>NUCLEOTIDE SEQUENCE [LARGE SCALE GENOMIC DNA]</scope>
    <source>
        <strain evidence="7">DB21MT 5</strain>
    </source>
</reference>
<evidence type="ECO:0000313" key="7">
    <source>
        <dbReference type="Proteomes" id="UP000250163"/>
    </source>
</evidence>
<feature type="transmembrane region" description="Helical" evidence="3">
    <location>
        <begin position="306"/>
        <end position="324"/>
    </location>
</feature>
<keyword evidence="7" id="KW-1185">Reference proteome</keyword>
<dbReference type="KEGG" id="mya:MORIYA_0746"/>
<dbReference type="GO" id="GO:0006508">
    <property type="term" value="P:proteolysis"/>
    <property type="evidence" value="ECO:0007669"/>
    <property type="project" value="UniProtKB-KW"/>
</dbReference>
<organism evidence="6 7">
    <name type="scientific">Moritella yayanosii</name>
    <dbReference type="NCBI Taxonomy" id="69539"/>
    <lineage>
        <taxon>Bacteria</taxon>
        <taxon>Pseudomonadati</taxon>
        <taxon>Pseudomonadota</taxon>
        <taxon>Gammaproteobacteria</taxon>
        <taxon>Alteromonadales</taxon>
        <taxon>Moritellaceae</taxon>
        <taxon>Moritella</taxon>
    </lineage>
</organism>
<dbReference type="PRINTS" id="PR00722">
    <property type="entry name" value="CHYMOTRYPSIN"/>
</dbReference>
<keyword evidence="3" id="KW-0812">Transmembrane</keyword>
<dbReference type="PROSITE" id="PS00135">
    <property type="entry name" value="TRYPSIN_SER"/>
    <property type="match status" value="1"/>
</dbReference>
<evidence type="ECO:0000259" key="5">
    <source>
        <dbReference type="PROSITE" id="PS50240"/>
    </source>
</evidence>
<feature type="chain" id="PRO_5016423759" evidence="4">
    <location>
        <begin position="22"/>
        <end position="328"/>
    </location>
</feature>
<feature type="domain" description="Peptidase S1" evidence="5">
    <location>
        <begin position="29"/>
        <end position="274"/>
    </location>
</feature>
<gene>
    <name evidence="6" type="ORF">MORIYA_0746</name>
</gene>
<evidence type="ECO:0000256" key="3">
    <source>
        <dbReference type="SAM" id="Phobius"/>
    </source>
</evidence>
<dbReference type="AlphaFoldDB" id="A0A330LJM0"/>
<dbReference type="InterPro" id="IPR001314">
    <property type="entry name" value="Peptidase_S1A"/>
</dbReference>